<keyword evidence="3" id="KW-1185">Reference proteome</keyword>
<evidence type="ECO:0000313" key="3">
    <source>
        <dbReference type="Proteomes" id="UP001162131"/>
    </source>
</evidence>
<accession>A0AAU9J5I9</accession>
<organism evidence="2 3">
    <name type="scientific">Blepharisma stoltei</name>
    <dbReference type="NCBI Taxonomy" id="1481888"/>
    <lineage>
        <taxon>Eukaryota</taxon>
        <taxon>Sar</taxon>
        <taxon>Alveolata</taxon>
        <taxon>Ciliophora</taxon>
        <taxon>Postciliodesmatophora</taxon>
        <taxon>Heterotrichea</taxon>
        <taxon>Heterotrichida</taxon>
        <taxon>Blepharismidae</taxon>
        <taxon>Blepharisma</taxon>
    </lineage>
</organism>
<dbReference type="AlphaFoldDB" id="A0AAU9J5I9"/>
<comment type="caution">
    <text evidence="2">The sequence shown here is derived from an EMBL/GenBank/DDBJ whole genome shotgun (WGS) entry which is preliminary data.</text>
</comment>
<dbReference type="EMBL" id="CAJZBQ010000027">
    <property type="protein sequence ID" value="CAG9321064.1"/>
    <property type="molecule type" value="Genomic_DNA"/>
</dbReference>
<protein>
    <submittedName>
        <fullName evidence="2">Uncharacterized protein</fullName>
    </submittedName>
</protein>
<name>A0AAU9J5I9_9CILI</name>
<dbReference type="Proteomes" id="UP001162131">
    <property type="component" value="Unassembled WGS sequence"/>
</dbReference>
<reference evidence="2" key="1">
    <citation type="submission" date="2021-09" db="EMBL/GenBank/DDBJ databases">
        <authorList>
            <consortium name="AG Swart"/>
            <person name="Singh M."/>
            <person name="Singh A."/>
            <person name="Seah K."/>
            <person name="Emmerich C."/>
        </authorList>
    </citation>
    <scope>NUCLEOTIDE SEQUENCE</scope>
    <source>
        <strain evidence="2">ATCC30299</strain>
    </source>
</reference>
<evidence type="ECO:0000256" key="1">
    <source>
        <dbReference type="SAM" id="MobiDB-lite"/>
    </source>
</evidence>
<feature type="region of interest" description="Disordered" evidence="1">
    <location>
        <begin position="120"/>
        <end position="153"/>
    </location>
</feature>
<proteinExistence type="predicted"/>
<feature type="compositionally biased region" description="Basic and acidic residues" evidence="1">
    <location>
        <begin position="137"/>
        <end position="152"/>
    </location>
</feature>
<evidence type="ECO:0000313" key="2">
    <source>
        <dbReference type="EMBL" id="CAG9321064.1"/>
    </source>
</evidence>
<gene>
    <name evidence="2" type="ORF">BSTOLATCC_MIC27636</name>
</gene>
<sequence length="325" mass="38112">MNLESNTHFALELKEALNETLNLTINLEELQNKAFKTKITGESRRNINKIYREVEQFREMLEKQKIIKTQDLNKRPPKILQMPNEDSDEIKYPSLPKLNGKTVLRDTLKDSTHRLNSWKIGKGSNTDRNLKRSITPIERRQNSQDSTPERRFGRTMTSWAEKQKKTLDQMDNIEGRLKDFRKEMHGLSIFCEANPGVPWNNDKVFLRKLYESPEERKEMLKKYNEKYGARRISSLVNPGTLKQKLTEINPKVKDEKNDKNAITKNILAFFTELEKPPNYNMAQDPKKLLNRCVFGFKQTQTEQDKKLIDTLSTKSKSIHKSELRA</sequence>